<sequence length="59" mass="6498">MHAEMSRELPDAHSFGIAKGSGLSACPLPDHGVTFRDELLSPEYERDSETHHMFAESVA</sequence>
<protein>
    <submittedName>
        <fullName evidence="1">Uncharacterized protein</fullName>
    </submittedName>
</protein>
<evidence type="ECO:0000313" key="1">
    <source>
        <dbReference type="EMBL" id="GAD85341.1"/>
    </source>
</evidence>
<accession>U5EG21</accession>
<reference evidence="1 2" key="1">
    <citation type="journal article" date="2014" name="BMC Genomics">
        <title>Genome based analysis of type-I polyketide synthase and nonribosomal peptide synthetase gene clusters in seven strains of five representative Nocardia species.</title>
        <authorList>
            <person name="Komaki H."/>
            <person name="Ichikawa N."/>
            <person name="Hosoyama A."/>
            <person name="Takahashi-Nakaguchi A."/>
            <person name="Matsuzawa T."/>
            <person name="Suzuki K."/>
            <person name="Fujita N."/>
            <person name="Gonoi T."/>
        </authorList>
    </citation>
    <scope>NUCLEOTIDE SEQUENCE [LARGE SCALE GENOMIC DNA]</scope>
    <source>
        <strain evidence="1 2">NBRC 15531</strain>
    </source>
</reference>
<keyword evidence="2" id="KW-1185">Reference proteome</keyword>
<dbReference type="EMBL" id="BAFO02000031">
    <property type="protein sequence ID" value="GAD85341.1"/>
    <property type="molecule type" value="Genomic_DNA"/>
</dbReference>
<proteinExistence type="predicted"/>
<comment type="caution">
    <text evidence="1">The sequence shown here is derived from an EMBL/GenBank/DDBJ whole genome shotgun (WGS) entry which is preliminary data.</text>
</comment>
<dbReference type="Proteomes" id="UP000017048">
    <property type="component" value="Unassembled WGS sequence"/>
</dbReference>
<name>U5EG21_NOCAS</name>
<evidence type="ECO:0000313" key="2">
    <source>
        <dbReference type="Proteomes" id="UP000017048"/>
    </source>
</evidence>
<dbReference type="AlphaFoldDB" id="U5EG21"/>
<gene>
    <name evidence="1" type="ORF">NCAST_31_00340</name>
</gene>
<organism evidence="1 2">
    <name type="scientific">Nocardia asteroides NBRC 15531</name>
    <dbReference type="NCBI Taxonomy" id="1110697"/>
    <lineage>
        <taxon>Bacteria</taxon>
        <taxon>Bacillati</taxon>
        <taxon>Actinomycetota</taxon>
        <taxon>Actinomycetes</taxon>
        <taxon>Mycobacteriales</taxon>
        <taxon>Nocardiaceae</taxon>
        <taxon>Nocardia</taxon>
    </lineage>
</organism>